<evidence type="ECO:0000313" key="1">
    <source>
        <dbReference type="EMBL" id="PVU85579.1"/>
    </source>
</evidence>
<reference evidence="1 2" key="1">
    <citation type="journal article" date="2018" name="MBio">
        <title>Comparative Genomics Reveals the Core Gene Toolbox for the Fungus-Insect Symbiosis.</title>
        <authorList>
            <person name="Wang Y."/>
            <person name="Stata M."/>
            <person name="Wang W."/>
            <person name="Stajich J.E."/>
            <person name="White M.M."/>
            <person name="Moncalvo J.M."/>
        </authorList>
    </citation>
    <scope>NUCLEOTIDE SEQUENCE [LARGE SCALE GENOMIC DNA]</scope>
    <source>
        <strain evidence="1 2">SWE-8-4</strain>
    </source>
</reference>
<organism evidence="1 2">
    <name type="scientific">Smittium simulii</name>
    <dbReference type="NCBI Taxonomy" id="133385"/>
    <lineage>
        <taxon>Eukaryota</taxon>
        <taxon>Fungi</taxon>
        <taxon>Fungi incertae sedis</taxon>
        <taxon>Zoopagomycota</taxon>
        <taxon>Kickxellomycotina</taxon>
        <taxon>Harpellomycetes</taxon>
        <taxon>Harpellales</taxon>
        <taxon>Legeriomycetaceae</taxon>
        <taxon>Smittium</taxon>
    </lineage>
</organism>
<accession>A0A2T9XZP7</accession>
<dbReference type="Proteomes" id="UP000245383">
    <property type="component" value="Unassembled WGS sequence"/>
</dbReference>
<feature type="non-terminal residue" evidence="1">
    <location>
        <position position="63"/>
    </location>
</feature>
<protein>
    <submittedName>
        <fullName evidence="1">Uncharacterized protein</fullName>
    </submittedName>
</protein>
<evidence type="ECO:0000313" key="2">
    <source>
        <dbReference type="Proteomes" id="UP000245383"/>
    </source>
</evidence>
<comment type="caution">
    <text evidence="1">The sequence shown here is derived from an EMBL/GenBank/DDBJ whole genome shotgun (WGS) entry which is preliminary data.</text>
</comment>
<keyword evidence="2" id="KW-1185">Reference proteome</keyword>
<dbReference type="AlphaFoldDB" id="A0A2T9XZP7"/>
<dbReference type="EMBL" id="MBFR01000837">
    <property type="protein sequence ID" value="PVU85579.1"/>
    <property type="molecule type" value="Genomic_DNA"/>
</dbReference>
<proteinExistence type="predicted"/>
<name>A0A2T9XZP7_9FUNG</name>
<sequence>MYFEFLGARDLRVKAENGRELVKQGLEDGSLNTKIGRLGDGLTFVGGPLPFWSLELVGSNADS</sequence>
<gene>
    <name evidence="1" type="ORF">BB561_006933</name>
</gene>